<dbReference type="AlphaFoldDB" id="A0A1I8A3W8"/>
<name>A0A1I8A3W8_9BILA</name>
<sequence length="121" mass="13368">MDLDQVLADIGRDREIRPSINPQSSGSSSSKPSKPMVKPNPPFRSQAGEFGMAGLIHVFDAVKNANNSDDDYRLMAVTIGRDIASWCLNTQRVSWESHPDDEEKPAKFNLAPGAEWVAKKK</sequence>
<dbReference type="Proteomes" id="UP000095287">
    <property type="component" value="Unplaced"/>
</dbReference>
<evidence type="ECO:0000256" key="1">
    <source>
        <dbReference type="SAM" id="MobiDB-lite"/>
    </source>
</evidence>
<organism evidence="2 3">
    <name type="scientific">Steinernema glaseri</name>
    <dbReference type="NCBI Taxonomy" id="37863"/>
    <lineage>
        <taxon>Eukaryota</taxon>
        <taxon>Metazoa</taxon>
        <taxon>Ecdysozoa</taxon>
        <taxon>Nematoda</taxon>
        <taxon>Chromadorea</taxon>
        <taxon>Rhabditida</taxon>
        <taxon>Tylenchina</taxon>
        <taxon>Panagrolaimomorpha</taxon>
        <taxon>Strongyloidoidea</taxon>
        <taxon>Steinernematidae</taxon>
        <taxon>Steinernema</taxon>
    </lineage>
</organism>
<feature type="compositionally biased region" description="Low complexity" evidence="1">
    <location>
        <begin position="18"/>
        <end position="37"/>
    </location>
</feature>
<protein>
    <submittedName>
        <fullName evidence="3">DUF550 domain-containing protein</fullName>
    </submittedName>
</protein>
<feature type="region of interest" description="Disordered" evidence="1">
    <location>
        <begin position="1"/>
        <end position="46"/>
    </location>
</feature>
<accession>A0A1I8A3W8</accession>
<proteinExistence type="predicted"/>
<evidence type="ECO:0000313" key="3">
    <source>
        <dbReference type="WBParaSite" id="L893_g32602.t1"/>
    </source>
</evidence>
<dbReference type="WBParaSite" id="L893_g32602.t1">
    <property type="protein sequence ID" value="L893_g32602.t1"/>
    <property type="gene ID" value="L893_g32602"/>
</dbReference>
<reference evidence="3" key="1">
    <citation type="submission" date="2016-11" db="UniProtKB">
        <authorList>
            <consortium name="WormBaseParasite"/>
        </authorList>
    </citation>
    <scope>IDENTIFICATION</scope>
</reference>
<keyword evidence="2" id="KW-1185">Reference proteome</keyword>
<evidence type="ECO:0000313" key="2">
    <source>
        <dbReference type="Proteomes" id="UP000095287"/>
    </source>
</evidence>